<keyword evidence="11" id="KW-1185">Reference proteome</keyword>
<dbReference type="GO" id="GO:0005634">
    <property type="term" value="C:nucleus"/>
    <property type="evidence" value="ECO:0007669"/>
    <property type="project" value="UniProtKB-SubCell"/>
</dbReference>
<keyword evidence="5" id="KW-0862">Zinc</keyword>
<evidence type="ECO:0000259" key="9">
    <source>
        <dbReference type="PROSITE" id="PS50157"/>
    </source>
</evidence>
<dbReference type="GO" id="GO:0008270">
    <property type="term" value="F:zinc ion binding"/>
    <property type="evidence" value="ECO:0007669"/>
    <property type="project" value="UniProtKB-KW"/>
</dbReference>
<keyword evidence="4 7" id="KW-0863">Zinc-finger</keyword>
<dbReference type="InterPro" id="IPR013087">
    <property type="entry name" value="Znf_C2H2_type"/>
</dbReference>
<dbReference type="Pfam" id="PF00096">
    <property type="entry name" value="zf-C2H2"/>
    <property type="match status" value="1"/>
</dbReference>
<gene>
    <name evidence="10" type="ORF">BS47DRAFT_1341090</name>
</gene>
<dbReference type="FunFam" id="3.30.160.60:FF:000446">
    <property type="entry name" value="Zinc finger protein"/>
    <property type="match status" value="1"/>
</dbReference>
<dbReference type="GO" id="GO:0000981">
    <property type="term" value="F:DNA-binding transcription factor activity, RNA polymerase II-specific"/>
    <property type="evidence" value="ECO:0007669"/>
    <property type="project" value="TreeGrafter"/>
</dbReference>
<evidence type="ECO:0000256" key="7">
    <source>
        <dbReference type="PROSITE-ProRule" id="PRU00042"/>
    </source>
</evidence>
<feature type="compositionally biased region" description="Polar residues" evidence="8">
    <location>
        <begin position="260"/>
        <end position="269"/>
    </location>
</feature>
<dbReference type="Gene3D" id="3.30.160.60">
    <property type="entry name" value="Classic Zinc Finger"/>
    <property type="match status" value="2"/>
</dbReference>
<dbReference type="PANTHER" id="PTHR24394:SF44">
    <property type="entry name" value="ZINC FINGER PROTEIN 271-LIKE"/>
    <property type="match status" value="1"/>
</dbReference>
<feature type="domain" description="C2H2-type" evidence="9">
    <location>
        <begin position="21"/>
        <end position="47"/>
    </location>
</feature>
<evidence type="ECO:0000313" key="11">
    <source>
        <dbReference type="Proteomes" id="UP000886523"/>
    </source>
</evidence>
<organism evidence="10 11">
    <name type="scientific">Hydnum rufescens UP504</name>
    <dbReference type="NCBI Taxonomy" id="1448309"/>
    <lineage>
        <taxon>Eukaryota</taxon>
        <taxon>Fungi</taxon>
        <taxon>Dikarya</taxon>
        <taxon>Basidiomycota</taxon>
        <taxon>Agaricomycotina</taxon>
        <taxon>Agaricomycetes</taxon>
        <taxon>Cantharellales</taxon>
        <taxon>Hydnaceae</taxon>
        <taxon>Hydnum</taxon>
    </lineage>
</organism>
<keyword evidence="2" id="KW-0479">Metal-binding</keyword>
<protein>
    <recommendedName>
        <fullName evidence="9">C2H2-type domain-containing protein</fullName>
    </recommendedName>
</protein>
<accession>A0A9P6B2L8</accession>
<feature type="compositionally biased region" description="Polar residues" evidence="8">
    <location>
        <begin position="105"/>
        <end position="128"/>
    </location>
</feature>
<dbReference type="EMBL" id="MU128941">
    <property type="protein sequence ID" value="KAF9516252.1"/>
    <property type="molecule type" value="Genomic_DNA"/>
</dbReference>
<dbReference type="Proteomes" id="UP000886523">
    <property type="component" value="Unassembled WGS sequence"/>
</dbReference>
<dbReference type="AlphaFoldDB" id="A0A9P6B2L8"/>
<reference evidence="10" key="1">
    <citation type="journal article" date="2020" name="Nat. Commun.">
        <title>Large-scale genome sequencing of mycorrhizal fungi provides insights into the early evolution of symbiotic traits.</title>
        <authorList>
            <person name="Miyauchi S."/>
            <person name="Kiss E."/>
            <person name="Kuo A."/>
            <person name="Drula E."/>
            <person name="Kohler A."/>
            <person name="Sanchez-Garcia M."/>
            <person name="Morin E."/>
            <person name="Andreopoulos B."/>
            <person name="Barry K.W."/>
            <person name="Bonito G."/>
            <person name="Buee M."/>
            <person name="Carver A."/>
            <person name="Chen C."/>
            <person name="Cichocki N."/>
            <person name="Clum A."/>
            <person name="Culley D."/>
            <person name="Crous P.W."/>
            <person name="Fauchery L."/>
            <person name="Girlanda M."/>
            <person name="Hayes R.D."/>
            <person name="Keri Z."/>
            <person name="LaButti K."/>
            <person name="Lipzen A."/>
            <person name="Lombard V."/>
            <person name="Magnuson J."/>
            <person name="Maillard F."/>
            <person name="Murat C."/>
            <person name="Nolan M."/>
            <person name="Ohm R.A."/>
            <person name="Pangilinan J."/>
            <person name="Pereira M.F."/>
            <person name="Perotto S."/>
            <person name="Peter M."/>
            <person name="Pfister S."/>
            <person name="Riley R."/>
            <person name="Sitrit Y."/>
            <person name="Stielow J.B."/>
            <person name="Szollosi G."/>
            <person name="Zifcakova L."/>
            <person name="Stursova M."/>
            <person name="Spatafora J.W."/>
            <person name="Tedersoo L."/>
            <person name="Vaario L.M."/>
            <person name="Yamada A."/>
            <person name="Yan M."/>
            <person name="Wang P."/>
            <person name="Xu J."/>
            <person name="Bruns T."/>
            <person name="Baldrian P."/>
            <person name="Vilgalys R."/>
            <person name="Dunand C."/>
            <person name="Henrissat B."/>
            <person name="Grigoriev I.V."/>
            <person name="Hibbett D."/>
            <person name="Nagy L.G."/>
            <person name="Martin F.M."/>
        </authorList>
    </citation>
    <scope>NUCLEOTIDE SEQUENCE</scope>
    <source>
        <strain evidence="10">UP504</strain>
    </source>
</reference>
<feature type="region of interest" description="Disordered" evidence="8">
    <location>
        <begin position="105"/>
        <end position="210"/>
    </location>
</feature>
<dbReference type="PROSITE" id="PS50157">
    <property type="entry name" value="ZINC_FINGER_C2H2_2"/>
    <property type="match status" value="2"/>
</dbReference>
<dbReference type="OrthoDB" id="654211at2759"/>
<feature type="non-terminal residue" evidence="10">
    <location>
        <position position="318"/>
    </location>
</feature>
<keyword evidence="3" id="KW-0677">Repeat</keyword>
<name>A0A9P6B2L8_9AGAM</name>
<dbReference type="PANTHER" id="PTHR24394">
    <property type="entry name" value="ZINC FINGER PROTEIN"/>
    <property type="match status" value="1"/>
</dbReference>
<feature type="domain" description="C2H2-type" evidence="9">
    <location>
        <begin position="48"/>
        <end position="78"/>
    </location>
</feature>
<evidence type="ECO:0000256" key="3">
    <source>
        <dbReference type="ARBA" id="ARBA00022737"/>
    </source>
</evidence>
<evidence type="ECO:0000256" key="4">
    <source>
        <dbReference type="ARBA" id="ARBA00022771"/>
    </source>
</evidence>
<evidence type="ECO:0000256" key="8">
    <source>
        <dbReference type="SAM" id="MobiDB-lite"/>
    </source>
</evidence>
<dbReference type="SUPFAM" id="SSF57667">
    <property type="entry name" value="beta-beta-alpha zinc fingers"/>
    <property type="match status" value="1"/>
</dbReference>
<feature type="region of interest" description="Disordered" evidence="8">
    <location>
        <begin position="260"/>
        <end position="280"/>
    </location>
</feature>
<proteinExistence type="predicted"/>
<keyword evidence="6" id="KW-0539">Nucleus</keyword>
<comment type="caution">
    <text evidence="10">The sequence shown here is derived from an EMBL/GenBank/DDBJ whole genome shotgun (WGS) entry which is preliminary data.</text>
</comment>
<evidence type="ECO:0000256" key="1">
    <source>
        <dbReference type="ARBA" id="ARBA00004123"/>
    </source>
</evidence>
<comment type="subcellular location">
    <subcellularLocation>
        <location evidence="1">Nucleus</location>
    </subcellularLocation>
</comment>
<sequence>MYQGNGDHSNAPDGQRLEKQHQCHCGKQFTRLSELERHNVVHTGDRPYSCELCGRSYSTASNRNRHSRWCVVNTPGQDANITIPIGPTTHSPATSNRTSQHSMSLFTTSYSGPHSTSSPGNDGVQNHHPSARGTAPHPSRSEHSRGFHSSHYNMPPSVSPEISTPHHHSSGSPVSRGYPVHSYDGSFHRPQQDPPAHAMLPGSRPRDRAHIYDSTQVPGDTVDPNQYYARLHLAAADSNSDYNTGTGAVYSADHEFVPSMPSNASQFPTQGAAGQGSGSYSGPNAPLVGARGNQNFDSAGAFHASDSYVYPTGAYRSL</sequence>
<evidence type="ECO:0000256" key="2">
    <source>
        <dbReference type="ARBA" id="ARBA00022723"/>
    </source>
</evidence>
<evidence type="ECO:0000313" key="10">
    <source>
        <dbReference type="EMBL" id="KAF9516252.1"/>
    </source>
</evidence>
<evidence type="ECO:0000256" key="5">
    <source>
        <dbReference type="ARBA" id="ARBA00022833"/>
    </source>
</evidence>
<dbReference type="InterPro" id="IPR036236">
    <property type="entry name" value="Znf_C2H2_sf"/>
</dbReference>
<evidence type="ECO:0000256" key="6">
    <source>
        <dbReference type="ARBA" id="ARBA00023242"/>
    </source>
</evidence>